<dbReference type="InterPro" id="IPR050275">
    <property type="entry name" value="PGM_Phosphatase"/>
</dbReference>
<gene>
    <name evidence="1" type="ORF">HH303_12595</name>
</gene>
<comment type="caution">
    <text evidence="1">The sequence shown here is derived from an EMBL/GenBank/DDBJ whole genome shotgun (WGS) entry which is preliminary data.</text>
</comment>
<evidence type="ECO:0000313" key="1">
    <source>
        <dbReference type="EMBL" id="NMM45324.1"/>
    </source>
</evidence>
<dbReference type="Gene3D" id="3.40.50.1240">
    <property type="entry name" value="Phosphoglycerate mutase-like"/>
    <property type="match status" value="1"/>
</dbReference>
<dbReference type="SMART" id="SM00855">
    <property type="entry name" value="PGAM"/>
    <property type="match status" value="1"/>
</dbReference>
<dbReference type="InterPro" id="IPR029033">
    <property type="entry name" value="His_PPase_superfam"/>
</dbReference>
<protein>
    <submittedName>
        <fullName evidence="1">Histidine phosphatase family protein</fullName>
    </submittedName>
</protein>
<dbReference type="EMBL" id="JABBNT010000003">
    <property type="protein sequence ID" value="NMM45324.1"/>
    <property type="molecule type" value="Genomic_DNA"/>
</dbReference>
<dbReference type="GO" id="GO:0005737">
    <property type="term" value="C:cytoplasm"/>
    <property type="evidence" value="ECO:0007669"/>
    <property type="project" value="TreeGrafter"/>
</dbReference>
<dbReference type="CDD" id="cd07067">
    <property type="entry name" value="HP_PGM_like"/>
    <property type="match status" value="1"/>
</dbReference>
<dbReference type="SUPFAM" id="SSF53254">
    <property type="entry name" value="Phosphoglycerate mutase-like"/>
    <property type="match status" value="1"/>
</dbReference>
<organism evidence="1 2">
    <name type="scientific">Pacificispira spongiicola</name>
    <dbReference type="NCBI Taxonomy" id="2729598"/>
    <lineage>
        <taxon>Bacteria</taxon>
        <taxon>Pseudomonadati</taxon>
        <taxon>Pseudomonadota</taxon>
        <taxon>Alphaproteobacteria</taxon>
        <taxon>Rhodospirillales</taxon>
        <taxon>Rhodospirillaceae</taxon>
        <taxon>Pacificispira</taxon>
    </lineage>
</organism>
<dbReference type="GO" id="GO:0016791">
    <property type="term" value="F:phosphatase activity"/>
    <property type="evidence" value="ECO:0007669"/>
    <property type="project" value="TreeGrafter"/>
</dbReference>
<keyword evidence="2" id="KW-1185">Reference proteome</keyword>
<dbReference type="PANTHER" id="PTHR48100:SF1">
    <property type="entry name" value="HISTIDINE PHOSPHATASE FAMILY PROTEIN-RELATED"/>
    <property type="match status" value="1"/>
</dbReference>
<reference evidence="1 2" key="1">
    <citation type="submission" date="2020-04" db="EMBL/GenBank/DDBJ databases">
        <title>Rhodospirillaceae bacterium KN72 isolated from deep sea.</title>
        <authorList>
            <person name="Zhang D.-C."/>
        </authorList>
    </citation>
    <scope>NUCLEOTIDE SEQUENCE [LARGE SCALE GENOMIC DNA]</scope>
    <source>
        <strain evidence="1 2">KN72</strain>
    </source>
</reference>
<dbReference type="AlphaFoldDB" id="A0A7Y0HHB9"/>
<sequence>MTSTVTHWWWVRHAPVTVNEGRIYGRGDLPCDTDDTEIFDGLAKLLPEDALLVTSDLMRTHQTADAIAAAGLALPPRREEPDIAEQSFGDWQGQHYADVEKTDPHILHDYWLCPAHYRPPNGESFADLIARVAPVIERVSDENPGRDIVAVAHGGTIRAALAIALGLDPERALSFSIENLSVTRIDRIETGSDAATPGLGRLSWRTVMVNRMPGLRRPGGRPIR</sequence>
<evidence type="ECO:0000313" key="2">
    <source>
        <dbReference type="Proteomes" id="UP000539372"/>
    </source>
</evidence>
<accession>A0A7Y0HHB9</accession>
<dbReference type="InterPro" id="IPR013078">
    <property type="entry name" value="His_Pase_superF_clade-1"/>
</dbReference>
<dbReference type="RefSeq" id="WP_169625672.1">
    <property type="nucleotide sequence ID" value="NZ_JABBNT010000003.1"/>
</dbReference>
<proteinExistence type="predicted"/>
<dbReference type="PANTHER" id="PTHR48100">
    <property type="entry name" value="BROAD-SPECIFICITY PHOSPHATASE YOR283W-RELATED"/>
    <property type="match status" value="1"/>
</dbReference>
<dbReference type="Pfam" id="PF00300">
    <property type="entry name" value="His_Phos_1"/>
    <property type="match status" value="1"/>
</dbReference>
<name>A0A7Y0HHB9_9PROT</name>
<dbReference type="Proteomes" id="UP000539372">
    <property type="component" value="Unassembled WGS sequence"/>
</dbReference>